<evidence type="ECO:0000256" key="2">
    <source>
        <dbReference type="ARBA" id="ARBA00022723"/>
    </source>
</evidence>
<dbReference type="InterPro" id="IPR017515">
    <property type="entry name" value="MeMalonyl-CoA_epimerase"/>
</dbReference>
<dbReference type="SUPFAM" id="SSF54593">
    <property type="entry name" value="Glyoxalase/Bleomycin resistance protein/Dihydroxybiphenyl dioxygenase"/>
    <property type="match status" value="1"/>
</dbReference>
<keyword evidence="2" id="KW-0479">Metal-binding</keyword>
<reference evidence="4 5" key="1">
    <citation type="submission" date="2019-10" db="EMBL/GenBank/DDBJ databases">
        <title>Rubrobacter sp nov SCSIO 52915 isolated from a deep-sea sediment in the South China Sea.</title>
        <authorList>
            <person name="Chen R.W."/>
        </authorList>
    </citation>
    <scope>NUCLEOTIDE SEQUENCE [LARGE SCALE GENOMIC DNA]</scope>
    <source>
        <strain evidence="4 5">SCSIO 52915</strain>
    </source>
</reference>
<proteinExistence type="inferred from homology"/>
<evidence type="ECO:0000256" key="1">
    <source>
        <dbReference type="ARBA" id="ARBA00009308"/>
    </source>
</evidence>
<dbReference type="KEGG" id="rmar:GBA65_16735"/>
<dbReference type="GO" id="GO:0046491">
    <property type="term" value="P:L-methylmalonyl-CoA metabolic process"/>
    <property type="evidence" value="ECO:0007669"/>
    <property type="project" value="TreeGrafter"/>
</dbReference>
<dbReference type="InterPro" id="IPR051785">
    <property type="entry name" value="MMCE/EMCE_epimerase"/>
</dbReference>
<dbReference type="GO" id="GO:0046872">
    <property type="term" value="F:metal ion binding"/>
    <property type="evidence" value="ECO:0007669"/>
    <property type="project" value="UniProtKB-KW"/>
</dbReference>
<dbReference type="Gene3D" id="3.10.180.10">
    <property type="entry name" value="2,3-Dihydroxybiphenyl 1,2-Dioxygenase, domain 1"/>
    <property type="match status" value="1"/>
</dbReference>
<keyword evidence="5" id="KW-1185">Reference proteome</keyword>
<evidence type="ECO:0000313" key="5">
    <source>
        <dbReference type="Proteomes" id="UP000502706"/>
    </source>
</evidence>
<organism evidence="4 5">
    <name type="scientific">Rubrobacter marinus</name>
    <dbReference type="NCBI Taxonomy" id="2653852"/>
    <lineage>
        <taxon>Bacteria</taxon>
        <taxon>Bacillati</taxon>
        <taxon>Actinomycetota</taxon>
        <taxon>Rubrobacteria</taxon>
        <taxon>Rubrobacterales</taxon>
        <taxon>Rubrobacteraceae</taxon>
        <taxon>Rubrobacter</taxon>
    </lineage>
</organism>
<gene>
    <name evidence="4" type="ORF">GBA65_16735</name>
</gene>
<dbReference type="CDD" id="cd07249">
    <property type="entry name" value="MMCE"/>
    <property type="match status" value="1"/>
</dbReference>
<dbReference type="PANTHER" id="PTHR43048">
    <property type="entry name" value="METHYLMALONYL-COA EPIMERASE"/>
    <property type="match status" value="1"/>
</dbReference>
<dbReference type="Proteomes" id="UP000502706">
    <property type="component" value="Chromosome"/>
</dbReference>
<evidence type="ECO:0000259" key="3">
    <source>
        <dbReference type="PROSITE" id="PS51819"/>
    </source>
</evidence>
<dbReference type="AlphaFoldDB" id="A0A6G8Q0A7"/>
<sequence length="193" mass="21159">MLASEDGPGIVRRVARIGVFGRGEIGMVGSAGGFASVDQVAVVVRDLDASMKRYVEEFGIGPWRVYTFSPDWIKGMTFRGEEQGYSMKLALADLGGMMYELIEPVRGPNSYQEFLDEHGEGLHHLGYFVDDLDAAIRDMESKGYRLLQSGRGIGTRGEGGYAYFETGGALGHIIEAIELPQEMPPPEKTYPAE</sequence>
<dbReference type="InterPro" id="IPR029068">
    <property type="entry name" value="Glyas_Bleomycin-R_OHBP_Dase"/>
</dbReference>
<dbReference type="EMBL" id="CP045121">
    <property type="protein sequence ID" value="QIN79901.1"/>
    <property type="molecule type" value="Genomic_DNA"/>
</dbReference>
<dbReference type="GO" id="GO:0004493">
    <property type="term" value="F:methylmalonyl-CoA epimerase activity"/>
    <property type="evidence" value="ECO:0007669"/>
    <property type="project" value="TreeGrafter"/>
</dbReference>
<dbReference type="Pfam" id="PF13669">
    <property type="entry name" value="Glyoxalase_4"/>
    <property type="match status" value="1"/>
</dbReference>
<dbReference type="PANTHER" id="PTHR43048:SF3">
    <property type="entry name" value="METHYLMALONYL-COA EPIMERASE, MITOCHONDRIAL"/>
    <property type="match status" value="1"/>
</dbReference>
<evidence type="ECO:0000313" key="4">
    <source>
        <dbReference type="EMBL" id="QIN79901.1"/>
    </source>
</evidence>
<feature type="domain" description="VOC" evidence="3">
    <location>
        <begin position="36"/>
        <end position="179"/>
    </location>
</feature>
<accession>A0A6G8Q0A7</accession>
<name>A0A6G8Q0A7_9ACTN</name>
<dbReference type="InterPro" id="IPR037523">
    <property type="entry name" value="VOC_core"/>
</dbReference>
<comment type="similarity">
    <text evidence="1">Belongs to the methylmalonyl-CoA epimerase family.</text>
</comment>
<protein>
    <submittedName>
        <fullName evidence="4">VOC family protein</fullName>
    </submittedName>
</protein>
<dbReference type="PROSITE" id="PS51819">
    <property type="entry name" value="VOC"/>
    <property type="match status" value="1"/>
</dbReference>